<keyword evidence="13" id="KW-0675">Receptor</keyword>
<protein>
    <recommendedName>
        <fullName evidence="11">Endoplasmic reticulum transmembrane protein</fullName>
    </recommendedName>
</protein>
<evidence type="ECO:0000256" key="3">
    <source>
        <dbReference type="ARBA" id="ARBA00022448"/>
    </source>
</evidence>
<evidence type="ECO:0000256" key="1">
    <source>
        <dbReference type="ARBA" id="ARBA00004477"/>
    </source>
</evidence>
<evidence type="ECO:0000256" key="10">
    <source>
        <dbReference type="ARBA" id="ARBA00023136"/>
    </source>
</evidence>
<dbReference type="PANTHER" id="PTHR12701">
    <property type="entry name" value="BCR-ASSOCIATED PROTEIN, BAP"/>
    <property type="match status" value="1"/>
</dbReference>
<evidence type="ECO:0000256" key="9">
    <source>
        <dbReference type="ARBA" id="ARBA00023054"/>
    </source>
</evidence>
<dbReference type="GO" id="GO:0005789">
    <property type="term" value="C:endoplasmic reticulum membrane"/>
    <property type="evidence" value="ECO:0007669"/>
    <property type="project" value="UniProtKB-SubCell"/>
</dbReference>
<dbReference type="PANTHER" id="PTHR12701:SF13">
    <property type="entry name" value="ENDOPLASMIC RETICULUM TRANSMEMBRANE PROTEIN"/>
    <property type="match status" value="1"/>
</dbReference>
<keyword evidence="11" id="KW-0931">ER-Golgi transport</keyword>
<dbReference type="AlphaFoldDB" id="A0A7J7BXI6"/>
<sequence>MYQLWILLLCVEGVVAFLLLVEIGPLRELLIKFLDLLKTGTGSVIVLTVAGFMFMIFGSNVMSIINIRNKGSRLGSTSPMDQVLYRTHWLDASYLGFILVLVFIIDRVHCYLKELIELRNNVGSSTDEVENLWKKNRQFKDREDKTSKEMKLLQDEISTLSESLKKLKLECQGKDQKIETAEAHVTALQKQSAELLLEYDRLLEENQNLQSQGLGHRS</sequence>
<keyword evidence="10 11" id="KW-0472">Membrane</keyword>
<keyword evidence="8 11" id="KW-1133">Transmembrane helix</keyword>
<dbReference type="FunCoup" id="A0A7J7BXI6">
    <property type="interactions" value="1780"/>
</dbReference>
<evidence type="ECO:0000256" key="4">
    <source>
        <dbReference type="ARBA" id="ARBA00022692"/>
    </source>
</evidence>
<name>A0A7J7BXI6_TRIWF</name>
<comment type="caution">
    <text evidence="13">The sequence shown here is derived from an EMBL/GenBank/DDBJ whole genome shotgun (WGS) entry which is preliminary data.</text>
</comment>
<keyword evidence="6 11" id="KW-0256">Endoplasmic reticulum</keyword>
<evidence type="ECO:0000256" key="5">
    <source>
        <dbReference type="ARBA" id="ARBA00022703"/>
    </source>
</evidence>
<evidence type="ECO:0000256" key="6">
    <source>
        <dbReference type="ARBA" id="ARBA00022824"/>
    </source>
</evidence>
<proteinExistence type="inferred from homology"/>
<comment type="subcellular location">
    <subcellularLocation>
        <location evidence="1 11">Endoplasmic reticulum membrane</location>
        <topology evidence="1 11">Multi-pass membrane protein</topology>
    </subcellularLocation>
</comment>
<dbReference type="Gene3D" id="1.20.5.110">
    <property type="match status" value="1"/>
</dbReference>
<feature type="transmembrane region" description="Helical" evidence="11">
    <location>
        <begin position="44"/>
        <end position="67"/>
    </location>
</feature>
<evidence type="ECO:0000313" key="14">
    <source>
        <dbReference type="Proteomes" id="UP000593562"/>
    </source>
</evidence>
<evidence type="ECO:0000256" key="7">
    <source>
        <dbReference type="ARBA" id="ARBA00022927"/>
    </source>
</evidence>
<keyword evidence="3 11" id="KW-0813">Transport</keyword>
<evidence type="ECO:0000256" key="11">
    <source>
        <dbReference type="RuleBase" id="RU367026"/>
    </source>
</evidence>
<comment type="similarity">
    <text evidence="2 11">Belongs to the BCAP29/BCAP31 family.</text>
</comment>
<accession>A0A7J7BXI6</accession>
<evidence type="ECO:0000256" key="12">
    <source>
        <dbReference type="SAM" id="Coils"/>
    </source>
</evidence>
<reference evidence="13 14" key="1">
    <citation type="journal article" date="2020" name="Nat. Commun.">
        <title>Genome of Tripterygium wilfordii and identification of cytochrome P450 involved in triptolide biosynthesis.</title>
        <authorList>
            <person name="Tu L."/>
            <person name="Su P."/>
            <person name="Zhang Z."/>
            <person name="Gao L."/>
            <person name="Wang J."/>
            <person name="Hu T."/>
            <person name="Zhou J."/>
            <person name="Zhang Y."/>
            <person name="Zhao Y."/>
            <person name="Liu Y."/>
            <person name="Song Y."/>
            <person name="Tong Y."/>
            <person name="Lu Y."/>
            <person name="Yang J."/>
            <person name="Xu C."/>
            <person name="Jia M."/>
            <person name="Peters R.J."/>
            <person name="Huang L."/>
            <person name="Gao W."/>
        </authorList>
    </citation>
    <scope>NUCLEOTIDE SEQUENCE [LARGE SCALE GENOMIC DNA]</scope>
    <source>
        <strain evidence="14">cv. XIE 37</strain>
        <tissue evidence="13">Leaf</tissue>
    </source>
</reference>
<dbReference type="FunFam" id="1.20.5.110:FF:000011">
    <property type="entry name" value="B-cell receptor-associated protein 29"/>
    <property type="match status" value="1"/>
</dbReference>
<dbReference type="GO" id="GO:0006888">
    <property type="term" value="P:endoplasmic reticulum to Golgi vesicle-mediated transport"/>
    <property type="evidence" value="ECO:0007669"/>
    <property type="project" value="UniProtKB-UniRule"/>
</dbReference>
<dbReference type="GO" id="GO:0070973">
    <property type="term" value="P:protein localization to endoplasmic reticulum exit site"/>
    <property type="evidence" value="ECO:0007669"/>
    <property type="project" value="UniProtKB-UniRule"/>
</dbReference>
<keyword evidence="4 11" id="KW-0812">Transmembrane</keyword>
<dbReference type="OrthoDB" id="781454at2759"/>
<evidence type="ECO:0000313" key="13">
    <source>
        <dbReference type="EMBL" id="KAF5726581.1"/>
    </source>
</evidence>
<dbReference type="InParanoid" id="A0A7J7BXI6"/>
<keyword evidence="5" id="KW-0053">Apoptosis</keyword>
<dbReference type="GO" id="GO:0006886">
    <property type="term" value="P:intracellular protein transport"/>
    <property type="evidence" value="ECO:0007669"/>
    <property type="project" value="UniProtKB-UniRule"/>
</dbReference>
<evidence type="ECO:0000256" key="2">
    <source>
        <dbReference type="ARBA" id="ARBA00007956"/>
    </source>
</evidence>
<evidence type="ECO:0000256" key="8">
    <source>
        <dbReference type="ARBA" id="ARBA00022989"/>
    </source>
</evidence>
<feature type="coiled-coil region" evidence="12">
    <location>
        <begin position="136"/>
        <end position="212"/>
    </location>
</feature>
<keyword evidence="14" id="KW-1185">Reference proteome</keyword>
<keyword evidence="9 12" id="KW-0175">Coiled coil</keyword>
<feature type="transmembrane region" description="Helical" evidence="11">
    <location>
        <begin position="87"/>
        <end position="105"/>
    </location>
</feature>
<feature type="transmembrane region" description="Helical" evidence="11">
    <location>
        <begin position="6"/>
        <end position="23"/>
    </location>
</feature>
<dbReference type="EMBL" id="JAAARO010000022">
    <property type="protein sequence ID" value="KAF5726581.1"/>
    <property type="molecule type" value="Genomic_DNA"/>
</dbReference>
<dbReference type="InterPro" id="IPR008417">
    <property type="entry name" value="BAP29/BAP31"/>
</dbReference>
<organism evidence="13 14">
    <name type="scientific">Tripterygium wilfordii</name>
    <name type="common">Thunder God vine</name>
    <dbReference type="NCBI Taxonomy" id="458696"/>
    <lineage>
        <taxon>Eukaryota</taxon>
        <taxon>Viridiplantae</taxon>
        <taxon>Streptophyta</taxon>
        <taxon>Embryophyta</taxon>
        <taxon>Tracheophyta</taxon>
        <taxon>Spermatophyta</taxon>
        <taxon>Magnoliopsida</taxon>
        <taxon>eudicotyledons</taxon>
        <taxon>Gunneridae</taxon>
        <taxon>Pentapetalae</taxon>
        <taxon>rosids</taxon>
        <taxon>fabids</taxon>
        <taxon>Celastrales</taxon>
        <taxon>Celastraceae</taxon>
        <taxon>Tripterygium</taxon>
    </lineage>
</organism>
<keyword evidence="7 11" id="KW-0653">Protein transport</keyword>
<gene>
    <name evidence="13" type="ORF">HS088_TW22G00260</name>
</gene>
<dbReference type="Proteomes" id="UP000593562">
    <property type="component" value="Unassembled WGS sequence"/>
</dbReference>
<comment type="function">
    <text evidence="11">May play a role in anterograde transport of membrane proteins from the endoplasmic reticulum to the Golgi.</text>
</comment>